<dbReference type="GO" id="GO:0051539">
    <property type="term" value="F:4 iron, 4 sulfur cluster binding"/>
    <property type="evidence" value="ECO:0007669"/>
    <property type="project" value="UniProtKB-KW"/>
</dbReference>
<evidence type="ECO:0000256" key="4">
    <source>
        <dbReference type="ARBA" id="ARBA00023014"/>
    </source>
</evidence>
<evidence type="ECO:0000256" key="2">
    <source>
        <dbReference type="ARBA" id="ARBA00022723"/>
    </source>
</evidence>
<dbReference type="RefSeq" id="WP_046859420.1">
    <property type="nucleotide sequence ID" value="NZ_CP011412.1"/>
</dbReference>
<feature type="domain" description="4Fe-4S ferredoxin-type" evidence="5">
    <location>
        <begin position="395"/>
        <end position="424"/>
    </location>
</feature>
<dbReference type="InterPro" id="IPR017896">
    <property type="entry name" value="4Fe4S_Fe-S-bd"/>
</dbReference>
<protein>
    <recommendedName>
        <fullName evidence="5">4Fe-4S ferredoxin-type domain-containing protein</fullName>
    </recommendedName>
</protein>
<dbReference type="InterPro" id="IPR050572">
    <property type="entry name" value="Fe-S_Ferredoxin"/>
</dbReference>
<keyword evidence="4" id="KW-0411">Iron-sulfur</keyword>
<dbReference type="PROSITE" id="PS51379">
    <property type="entry name" value="4FE4S_FER_2"/>
    <property type="match status" value="3"/>
</dbReference>
<evidence type="ECO:0000313" key="7">
    <source>
        <dbReference type="Proteomes" id="UP000034410"/>
    </source>
</evidence>
<dbReference type="Proteomes" id="UP000034410">
    <property type="component" value="Chromosome"/>
</dbReference>
<dbReference type="AlphaFoldDB" id="A0A0F7JXR9"/>
<dbReference type="KEGG" id="seds:AAY24_09125"/>
<dbReference type="PATRIC" id="fig|1543721.4.peg.1887"/>
<dbReference type="EMBL" id="CP011412">
    <property type="protein sequence ID" value="AKH20487.1"/>
    <property type="molecule type" value="Genomic_DNA"/>
</dbReference>
<sequence length="540" mass="58425">MNESITDTTRIRNLRAREAALEAVAGLETTATDLVDYQSRGRVLIIGGNEALEFAPRLRPPLHAQVLLTDGEELPGVPVISQGGRTLRIDGHLGAFRLQLGEPDKPNGELVTADLILDLGAVPQLAMPMKPPGYICSSSDEPDLTRAAEQLAELVGTFDKPRYFDYDPSICAHGRSGQIACTRCMDTCPAEAISSLVEQISVDPYRCQGGGVCTTVCPSGAIRYRYPQPADTLERVRLMLNSYRQAGGFNPVLVIYADGDGEPPTLSPHMLPLQVEELASVGLEVWLSALAYGAESVLLMERNALPERVATAVKQQLLTAGEILAALGYPADAIRLLDGADLTDGDGSGAVAIAPANYSARGGKRQVAYLAIDHLYEQSPGQRPLVELTVGAPFGTAQVAADACTLCLACVSACPGHALLAGQEEPQLRFIEANCLQCGICTRTCPEDAIWITPRLLFNRQERNRVRLLHREPPFCCSECGKPFATRSVIENMLQKLEGHWMFQDGRARHRLTLCEDCRVVDIVQDPEAMAQGVKGETLQ</sequence>
<dbReference type="PANTHER" id="PTHR43687">
    <property type="entry name" value="ADENYLYLSULFATE REDUCTASE, BETA SUBUNIT"/>
    <property type="match status" value="1"/>
</dbReference>
<dbReference type="SUPFAM" id="SSF54862">
    <property type="entry name" value="4Fe-4S ferredoxins"/>
    <property type="match status" value="1"/>
</dbReference>
<dbReference type="OrthoDB" id="9808559at2"/>
<dbReference type="PROSITE" id="PS00198">
    <property type="entry name" value="4FE4S_FER_1"/>
    <property type="match status" value="1"/>
</dbReference>
<evidence type="ECO:0000256" key="1">
    <source>
        <dbReference type="ARBA" id="ARBA00022485"/>
    </source>
</evidence>
<evidence type="ECO:0000256" key="3">
    <source>
        <dbReference type="ARBA" id="ARBA00023004"/>
    </source>
</evidence>
<name>A0A0F7JXR9_9GAMM</name>
<dbReference type="PANTHER" id="PTHR43687:SF4">
    <property type="entry name" value="BLR5484 PROTEIN"/>
    <property type="match status" value="1"/>
</dbReference>
<evidence type="ECO:0000313" key="6">
    <source>
        <dbReference type="EMBL" id="AKH20487.1"/>
    </source>
</evidence>
<reference evidence="6 7" key="1">
    <citation type="journal article" date="2015" name="Genome Announc.">
        <title>Complete Genome Sequence of Sedimenticola thiotaurini Strain SIP-G1, a Polyphosphate- and Polyhydroxyalkanoate-Accumulating Sulfur-Oxidizing Gammaproteobacterium Isolated from Salt Marsh Sediments.</title>
        <authorList>
            <person name="Flood B.E."/>
            <person name="Jones D.S."/>
            <person name="Bailey J.V."/>
        </authorList>
    </citation>
    <scope>NUCLEOTIDE SEQUENCE [LARGE SCALE GENOMIC DNA]</scope>
    <source>
        <strain evidence="6 7">SIP-G1</strain>
    </source>
</reference>
<keyword evidence="3" id="KW-0408">Iron</keyword>
<proteinExistence type="predicted"/>
<keyword evidence="1" id="KW-0004">4Fe-4S</keyword>
<organism evidence="6 7">
    <name type="scientific">Sedimenticola thiotaurini</name>
    <dbReference type="NCBI Taxonomy" id="1543721"/>
    <lineage>
        <taxon>Bacteria</taxon>
        <taxon>Pseudomonadati</taxon>
        <taxon>Pseudomonadota</taxon>
        <taxon>Gammaproteobacteria</taxon>
        <taxon>Chromatiales</taxon>
        <taxon>Sedimenticolaceae</taxon>
        <taxon>Sedimenticola</taxon>
    </lineage>
</organism>
<dbReference type="GO" id="GO:0046872">
    <property type="term" value="F:metal ion binding"/>
    <property type="evidence" value="ECO:0007669"/>
    <property type="project" value="UniProtKB-KW"/>
</dbReference>
<dbReference type="Gene3D" id="3.30.70.20">
    <property type="match status" value="2"/>
</dbReference>
<keyword evidence="2" id="KW-0479">Metal-binding</keyword>
<feature type="domain" description="4Fe-4S ferredoxin-type" evidence="5">
    <location>
        <begin position="426"/>
        <end position="455"/>
    </location>
</feature>
<dbReference type="Pfam" id="PF00037">
    <property type="entry name" value="Fer4"/>
    <property type="match status" value="1"/>
</dbReference>
<dbReference type="Pfam" id="PF12838">
    <property type="entry name" value="Fer4_7"/>
    <property type="match status" value="1"/>
</dbReference>
<gene>
    <name evidence="6" type="ORF">AAY24_09125</name>
</gene>
<feature type="domain" description="4Fe-4S ferredoxin-type" evidence="5">
    <location>
        <begin position="198"/>
        <end position="227"/>
    </location>
</feature>
<accession>A0A0F7JXR9</accession>
<evidence type="ECO:0000259" key="5">
    <source>
        <dbReference type="PROSITE" id="PS51379"/>
    </source>
</evidence>
<dbReference type="InterPro" id="IPR017900">
    <property type="entry name" value="4Fe4S_Fe_S_CS"/>
</dbReference>
<keyword evidence="7" id="KW-1185">Reference proteome</keyword>